<reference evidence="2 3" key="1">
    <citation type="journal article" date="2018" name="Int. J. Syst. Evol. Microbiol.">
        <title>Parvibium lacunae gen. nov., sp. nov., a new member of the family Alcaligenaceae isolated from a freshwater pond.</title>
        <authorList>
            <person name="Chen W.M."/>
            <person name="Xie P.B."/>
            <person name="Hsu M.Y."/>
            <person name="Sheu S.Y."/>
        </authorList>
    </citation>
    <scope>NUCLEOTIDE SEQUENCE [LARGE SCALE GENOMIC DNA]</scope>
    <source>
        <strain evidence="2 3">KMB9</strain>
    </source>
</reference>
<dbReference type="InterPro" id="IPR050923">
    <property type="entry name" value="Cell_Proc_Reg/RNA_Proc"/>
</dbReference>
<name>A0A368L345_9BURK</name>
<sequence>MAKIILSLDGMTLKDIPLTKERTTIGRRPHNDLVIDNLAVSGEHAVIVQVMNDAILEDLGSTNGTIVNGQSIKKHFLQHQDLIELGKYQLTFIADTKPAQETADYEKTMVIRPGAMPTYEPTTAAVAAAASSNPQTTAAAAPNVSVSPALTATRPAAVQLLNGANAGKELDLVKALTTIGRPGIQVAVLTKRPQGYFLTPVEGPHPTINGVAIGAEPQILNDHDVIELSGIKLEFYFKA</sequence>
<gene>
    <name evidence="2" type="ORF">DU000_08770</name>
</gene>
<dbReference type="InterPro" id="IPR008984">
    <property type="entry name" value="SMAD_FHA_dom_sf"/>
</dbReference>
<dbReference type="AlphaFoldDB" id="A0A368L345"/>
<keyword evidence="3" id="KW-1185">Reference proteome</keyword>
<dbReference type="OrthoDB" id="151099at2"/>
<dbReference type="RefSeq" id="WP_114403010.1">
    <property type="nucleotide sequence ID" value="NZ_QPGB01000003.1"/>
</dbReference>
<dbReference type="PROSITE" id="PS50006">
    <property type="entry name" value="FHA_DOMAIN"/>
    <property type="match status" value="1"/>
</dbReference>
<comment type="caution">
    <text evidence="2">The sequence shown here is derived from an EMBL/GenBank/DDBJ whole genome shotgun (WGS) entry which is preliminary data.</text>
</comment>
<dbReference type="CDD" id="cd00060">
    <property type="entry name" value="FHA"/>
    <property type="match status" value="2"/>
</dbReference>
<dbReference type="InterPro" id="IPR000253">
    <property type="entry name" value="FHA_dom"/>
</dbReference>
<accession>A0A368L345</accession>
<dbReference type="Proteomes" id="UP000252357">
    <property type="component" value="Unassembled WGS sequence"/>
</dbReference>
<dbReference type="PANTHER" id="PTHR23308">
    <property type="entry name" value="NUCLEAR INHIBITOR OF PROTEIN PHOSPHATASE-1"/>
    <property type="match status" value="1"/>
</dbReference>
<dbReference type="Pfam" id="PF00498">
    <property type="entry name" value="FHA"/>
    <property type="match status" value="1"/>
</dbReference>
<dbReference type="Gene3D" id="2.60.200.20">
    <property type="match status" value="1"/>
</dbReference>
<organism evidence="2 3">
    <name type="scientific">Parvibium lacunae</name>
    <dbReference type="NCBI Taxonomy" id="1888893"/>
    <lineage>
        <taxon>Bacteria</taxon>
        <taxon>Pseudomonadati</taxon>
        <taxon>Pseudomonadota</taxon>
        <taxon>Betaproteobacteria</taxon>
        <taxon>Burkholderiales</taxon>
        <taxon>Alcaligenaceae</taxon>
        <taxon>Parvibium</taxon>
    </lineage>
</organism>
<proteinExistence type="predicted"/>
<protein>
    <submittedName>
        <fullName evidence="2">FHA domain-containing protein</fullName>
    </submittedName>
</protein>
<evidence type="ECO:0000313" key="2">
    <source>
        <dbReference type="EMBL" id="RCS57528.1"/>
    </source>
</evidence>
<dbReference type="SMART" id="SM00240">
    <property type="entry name" value="FHA"/>
    <property type="match status" value="1"/>
</dbReference>
<evidence type="ECO:0000313" key="3">
    <source>
        <dbReference type="Proteomes" id="UP000252357"/>
    </source>
</evidence>
<dbReference type="EMBL" id="QPGB01000003">
    <property type="protein sequence ID" value="RCS57528.1"/>
    <property type="molecule type" value="Genomic_DNA"/>
</dbReference>
<feature type="domain" description="FHA" evidence="1">
    <location>
        <begin position="23"/>
        <end position="72"/>
    </location>
</feature>
<evidence type="ECO:0000259" key="1">
    <source>
        <dbReference type="PROSITE" id="PS50006"/>
    </source>
</evidence>
<dbReference type="SUPFAM" id="SSF49879">
    <property type="entry name" value="SMAD/FHA domain"/>
    <property type="match status" value="2"/>
</dbReference>